<dbReference type="GO" id="GO:0005886">
    <property type="term" value="C:plasma membrane"/>
    <property type="evidence" value="ECO:0007669"/>
    <property type="project" value="UniProtKB-SubCell"/>
</dbReference>
<dbReference type="Gene3D" id="2.60.40.2030">
    <property type="match status" value="1"/>
</dbReference>
<evidence type="ECO:0000256" key="15">
    <source>
        <dbReference type="ARBA" id="ARBA00022840"/>
    </source>
</evidence>
<dbReference type="SMART" id="SM00369">
    <property type="entry name" value="LRR_TYP"/>
    <property type="match status" value="7"/>
</dbReference>
<dbReference type="Pfam" id="PF01436">
    <property type="entry name" value="NHL"/>
    <property type="match status" value="4"/>
</dbReference>
<dbReference type="GO" id="GO:0005524">
    <property type="term" value="F:ATP binding"/>
    <property type="evidence" value="ECO:0007669"/>
    <property type="project" value="UniProtKB-KW"/>
</dbReference>
<keyword evidence="17" id="KW-0969">Cilium</keyword>
<dbReference type="InterPro" id="IPR038081">
    <property type="entry name" value="CalX-like_sf"/>
</dbReference>
<feature type="chain" id="PRO_5001852749" description="non-specific serine/threonine protein kinase" evidence="25">
    <location>
        <begin position="23"/>
        <end position="1632"/>
    </location>
</feature>
<gene>
    <name evidence="27" type="ORF">THII_1752</name>
</gene>
<dbReference type="STRING" id="40754.THII_1752"/>
<evidence type="ECO:0000256" key="19">
    <source>
        <dbReference type="ARBA" id="ARBA00023170"/>
    </source>
</evidence>
<keyword evidence="19" id="KW-0675">Receptor</keyword>
<evidence type="ECO:0000313" key="28">
    <source>
        <dbReference type="Proteomes" id="UP000031623"/>
    </source>
</evidence>
<dbReference type="PROSITE" id="PS51125">
    <property type="entry name" value="NHL"/>
    <property type="match status" value="5"/>
</dbReference>
<dbReference type="InterPro" id="IPR032675">
    <property type="entry name" value="LRR_dom_sf"/>
</dbReference>
<evidence type="ECO:0000256" key="1">
    <source>
        <dbReference type="ARBA" id="ARBA00004138"/>
    </source>
</evidence>
<dbReference type="PANTHER" id="PTHR48065">
    <property type="entry name" value="OS10G0469600 PROTEIN"/>
    <property type="match status" value="1"/>
</dbReference>
<comment type="subcellular location">
    <subcellularLocation>
        <location evidence="2">Cell membrane</location>
        <topology evidence="2">Single-pass type I membrane protein</topology>
    </subcellularLocation>
    <subcellularLocation>
        <location evidence="1">Cell projection</location>
        <location evidence="1">Cilium</location>
    </subcellularLocation>
    <subcellularLocation>
        <location evidence="3">Cytoplasm</location>
    </subcellularLocation>
</comment>
<keyword evidence="13" id="KW-0547">Nucleotide-binding</keyword>
<feature type="repeat" description="NHL" evidence="24">
    <location>
        <begin position="103"/>
        <end position="133"/>
    </location>
</feature>
<keyword evidence="8" id="KW-0433">Leucine-rich repeat</keyword>
<keyword evidence="6" id="KW-0963">Cytoplasm</keyword>
<evidence type="ECO:0000256" key="5">
    <source>
        <dbReference type="ARBA" id="ARBA00022475"/>
    </source>
</evidence>
<sequence>MTLVRFLLLLLPFCVWTSFVQAEGIISTVAGTGTAGYDGEGVATSKMLNLPAGVAVDSTGNLYIADWQNHRIRKVDSVGNITTVAGTGAAGHDGEGIAISKMLNLPRDVAVDSAGNLYIADAGNYRIRKVDGAGNMTTVAGTGTAGYDGEGMATSKMLANPLGIAVDSAGNLYIADTNNNRIRKVDSTGNMTTVAGIGIAGYDGEGMAISKKLNLPRDVAVDSAGNLYIADSMNYRIRKVDNLGNMTTVAGTGTAGYDGEGIATSKMLADPSSVAVDSTDNLYIADRQKNYRIRKVDSAGNMTTVAGTGTAGYDGEGVATNKMLNEPNGVAVDSVGNLYVADKNNYRIRKVVFNTTPVANNVSISLSPTGTPTFKVDETLQGNYTYSDTEKDPEGISTFQWYTATDATCTTEKTAIFGATSQTYTLTSSEVDKYLCFEVTPVAASGASPGTAVLTTSSSTVSNISAVSKIDQTITFAALADKTDGDAPFTVSATATSRLPIGFSSTGNCTVTDTIVTLTGVGSCTITASQAGDATYNAAIDVVQTFTITAKKVTLTVSKSGTGNGIITSLPAGIDCGVSCRANFNAATLVTLTAQAAAGSKFVGFSGNEDCGDGNLTLNVNKTCNAIFELLPTTPVVENRVFSLKVTGNGRVISTPAGVNCSHTCEATFVSGTHINLTAKPAKDFKFAGFSGSACTEGDLTLNTSIQCEATFVPVLPGTAQFSASHYEVTAGRGTVGVIVKRAGGTDGTLIVNYATQDDTAKAGRDYVVANGSLTWAEGESDDKLIIITLLDDPMITDAEEVFAIQLTDASNKTLDTAKFSLLEKHPIPATLTVTLVGQGKVSSDPVGIDCSQCTHDFDTGTQVILTAVPESGWQLAKWQGDCDQNGQVSLDKDKQCEAVLVRTASLSSPPLLTTLLPLTVTLVGQGKVISTPAGIDCRNSCQAMFEPNTAITLTTVPESGWQLAKWQGDCDANGLVIMAKEKQCEAIFVTIKPDTSGVPLTPPSNTNPSIAPAIYSNVSNEEVPQLVVNPGFYNFGHLPVGNLSPAQEITITNAGHADLQLGQLTVSSNEFILAETCSHQTLSAGNHCTATVSFQPQLAGVKTAYLAIPLDNPKQATVTVVTLTGKGNAIRKQTHLTRDIKYLIENNTIDLPQVTFMSPLAAVETSVGKVSTVTNCVQIPQIECEALIALYNSTGGPNWINHARWNTNNAPCGNGRAPWYGIVCDNNHGHVTEIFLSGNQLSGPIPPELGNLSELRILGLFENQLSGPIPPELGNLTHLESLNLFSNKLSGSIPSELGNLSHLENLGLSENQLSGPIPSELGNLSYLYELYLSNNQLSGSIPPELSNLSHLEVLGLWSNQLSGLIPPKLGNLSNLVYLYLDDNLLSGSIPPELGNLSHLQSLWLWKNQLSGSIPPEFGNLRNLKELVLFSNQLSGPIPPKLGNLSNLVYLFLDDNLLSGLIPTELSNLSHLEDLWLSENQLCDNLEPALKAFLDSHHATWQPQNPVPADCALPAPANYPPLLATLAYFEAKPVSTSILLKWQTLVEADNAGFVIWRGQPNGSQCAHHLADYHEIVQIGFEISQGNGFSGTTYVHQDNTVKPETTYCYLLEDLNFEANGTFYWDSIASVTTP</sequence>
<evidence type="ECO:0000256" key="25">
    <source>
        <dbReference type="SAM" id="SignalP"/>
    </source>
</evidence>
<dbReference type="Gene3D" id="2.120.10.30">
    <property type="entry name" value="TolB, C-terminal domain"/>
    <property type="match status" value="3"/>
</dbReference>
<protein>
    <recommendedName>
        <fullName evidence="4">non-specific serine/threonine protein kinase</fullName>
        <ecNumber evidence="4">2.7.11.1</ecNumber>
    </recommendedName>
</protein>
<feature type="signal peptide" evidence="25">
    <location>
        <begin position="1"/>
        <end position="22"/>
    </location>
</feature>
<keyword evidence="5" id="KW-1003">Cell membrane</keyword>
<feature type="repeat" description="NHL" evidence="24">
    <location>
        <begin position="319"/>
        <end position="356"/>
    </location>
</feature>
<dbReference type="Gene3D" id="2.60.40.10">
    <property type="entry name" value="Immunoglobulins"/>
    <property type="match status" value="1"/>
</dbReference>
<dbReference type="InterPro" id="IPR011042">
    <property type="entry name" value="6-blade_b-propeller_TolB-like"/>
</dbReference>
<dbReference type="InterPro" id="IPR053879">
    <property type="entry name" value="HYDIN_VesB_CFA65-like_Ig"/>
</dbReference>
<dbReference type="GO" id="GO:0004674">
    <property type="term" value="F:protein serine/threonine kinase activity"/>
    <property type="evidence" value="ECO:0007669"/>
    <property type="project" value="UniProtKB-EC"/>
</dbReference>
<comment type="catalytic activity">
    <reaction evidence="23">
        <text>L-seryl-[protein] + ATP = O-phospho-L-seryl-[protein] + ADP + H(+)</text>
        <dbReference type="Rhea" id="RHEA:17989"/>
        <dbReference type="Rhea" id="RHEA-COMP:9863"/>
        <dbReference type="Rhea" id="RHEA-COMP:11604"/>
        <dbReference type="ChEBI" id="CHEBI:15378"/>
        <dbReference type="ChEBI" id="CHEBI:29999"/>
        <dbReference type="ChEBI" id="CHEBI:30616"/>
        <dbReference type="ChEBI" id="CHEBI:83421"/>
        <dbReference type="ChEBI" id="CHEBI:456216"/>
        <dbReference type="EC" id="2.7.11.1"/>
    </reaction>
</comment>
<dbReference type="GO" id="GO:0005737">
    <property type="term" value="C:cytoplasm"/>
    <property type="evidence" value="ECO:0007669"/>
    <property type="project" value="UniProtKB-SubCell"/>
</dbReference>
<evidence type="ECO:0000256" key="3">
    <source>
        <dbReference type="ARBA" id="ARBA00004496"/>
    </source>
</evidence>
<dbReference type="SMART" id="SM00365">
    <property type="entry name" value="LRR_SD22"/>
    <property type="match status" value="5"/>
</dbReference>
<dbReference type="GO" id="GO:0007154">
    <property type="term" value="P:cell communication"/>
    <property type="evidence" value="ECO:0007669"/>
    <property type="project" value="InterPro"/>
</dbReference>
<dbReference type="EMBL" id="AP014633">
    <property type="protein sequence ID" value="BAP56049.1"/>
    <property type="molecule type" value="Genomic_DNA"/>
</dbReference>
<dbReference type="InterPro" id="IPR001258">
    <property type="entry name" value="NHL_repeat"/>
</dbReference>
<feature type="repeat" description="NHL" evidence="24">
    <location>
        <begin position="48"/>
        <end position="78"/>
    </location>
</feature>
<evidence type="ECO:0000256" key="22">
    <source>
        <dbReference type="ARBA" id="ARBA00047899"/>
    </source>
</evidence>
<dbReference type="InterPro" id="IPR003591">
    <property type="entry name" value="Leu-rich_rpt_typical-subtyp"/>
</dbReference>
<dbReference type="Pfam" id="PF03160">
    <property type="entry name" value="Calx-beta"/>
    <property type="match status" value="1"/>
</dbReference>
<proteinExistence type="predicted"/>
<evidence type="ECO:0000256" key="10">
    <source>
        <dbReference type="ARBA" id="ARBA00022692"/>
    </source>
</evidence>
<evidence type="ECO:0000256" key="21">
    <source>
        <dbReference type="ARBA" id="ARBA00023273"/>
    </source>
</evidence>
<keyword evidence="21" id="KW-0966">Cell projection</keyword>
<evidence type="ECO:0000256" key="4">
    <source>
        <dbReference type="ARBA" id="ARBA00012513"/>
    </source>
</evidence>
<comment type="catalytic activity">
    <reaction evidence="22">
        <text>L-threonyl-[protein] + ATP = O-phospho-L-threonyl-[protein] + ADP + H(+)</text>
        <dbReference type="Rhea" id="RHEA:46608"/>
        <dbReference type="Rhea" id="RHEA-COMP:11060"/>
        <dbReference type="Rhea" id="RHEA-COMP:11605"/>
        <dbReference type="ChEBI" id="CHEBI:15378"/>
        <dbReference type="ChEBI" id="CHEBI:30013"/>
        <dbReference type="ChEBI" id="CHEBI:30616"/>
        <dbReference type="ChEBI" id="CHEBI:61977"/>
        <dbReference type="ChEBI" id="CHEBI:456216"/>
        <dbReference type="EC" id="2.7.11.1"/>
    </reaction>
</comment>
<evidence type="ECO:0000259" key="26">
    <source>
        <dbReference type="SMART" id="SM00237"/>
    </source>
</evidence>
<organism evidence="27 28">
    <name type="scientific">Thioploca ingrica</name>
    <dbReference type="NCBI Taxonomy" id="40754"/>
    <lineage>
        <taxon>Bacteria</taxon>
        <taxon>Pseudomonadati</taxon>
        <taxon>Pseudomonadota</taxon>
        <taxon>Gammaproteobacteria</taxon>
        <taxon>Thiotrichales</taxon>
        <taxon>Thiotrichaceae</taxon>
        <taxon>Thioploca</taxon>
    </lineage>
</organism>
<evidence type="ECO:0000256" key="2">
    <source>
        <dbReference type="ARBA" id="ARBA00004251"/>
    </source>
</evidence>
<dbReference type="NCBIfam" id="NF012200">
    <property type="entry name" value="choice_anch_D"/>
    <property type="match status" value="1"/>
</dbReference>
<dbReference type="Pfam" id="PF00560">
    <property type="entry name" value="LRR_1"/>
    <property type="match status" value="4"/>
</dbReference>
<keyword evidence="14" id="KW-0106">Calcium</keyword>
<dbReference type="Gene3D" id="3.80.10.10">
    <property type="entry name" value="Ribonuclease Inhibitor"/>
    <property type="match status" value="2"/>
</dbReference>
<dbReference type="Pfam" id="PF25021">
    <property type="entry name" value="TEN_NHL"/>
    <property type="match status" value="1"/>
</dbReference>
<keyword evidence="11 25" id="KW-0732">Signal</keyword>
<dbReference type="Pfam" id="PF22544">
    <property type="entry name" value="HYDIN_VesB_CFA65-like_Ig"/>
    <property type="match status" value="1"/>
</dbReference>
<dbReference type="InterPro" id="IPR000033">
    <property type="entry name" value="LDLR_classB_rpt"/>
</dbReference>
<dbReference type="InterPro" id="IPR003644">
    <property type="entry name" value="Calx_beta"/>
</dbReference>
<dbReference type="FunFam" id="3.80.10.10:FF:000544">
    <property type="entry name" value="Leucine-rich repeat receptor-like serine/threonine-protein kinase BAM3"/>
    <property type="match status" value="1"/>
</dbReference>
<dbReference type="InterPro" id="IPR044060">
    <property type="entry name" value="Bacterial_rp_domain"/>
</dbReference>
<keyword evidence="7" id="KW-0597">Phosphoprotein</keyword>
<dbReference type="Gene3D" id="2.60.40.2700">
    <property type="match status" value="1"/>
</dbReference>
<keyword evidence="9" id="KW-0808">Transferase</keyword>
<keyword evidence="12" id="KW-0677">Repeat</keyword>
<dbReference type="InterPro" id="IPR013783">
    <property type="entry name" value="Ig-like_fold"/>
</dbReference>
<reference evidence="27 28" key="1">
    <citation type="journal article" date="2014" name="ISME J.">
        <title>Ecophysiology of Thioploca ingrica as revealed by the complete genome sequence supplemented with proteomic evidence.</title>
        <authorList>
            <person name="Kojima H."/>
            <person name="Ogura Y."/>
            <person name="Yamamoto N."/>
            <person name="Togashi T."/>
            <person name="Mori H."/>
            <person name="Watanabe T."/>
            <person name="Nemoto F."/>
            <person name="Kurokawa K."/>
            <person name="Hayashi T."/>
            <person name="Fukui M."/>
        </authorList>
    </citation>
    <scope>NUCLEOTIDE SEQUENCE [LARGE SCALE GENOMIC DNA]</scope>
</reference>
<dbReference type="KEGG" id="tig:THII_1752"/>
<dbReference type="SUPFAM" id="SSF141072">
    <property type="entry name" value="CalX-like"/>
    <property type="match status" value="1"/>
</dbReference>
<evidence type="ECO:0000256" key="11">
    <source>
        <dbReference type="ARBA" id="ARBA00022729"/>
    </source>
</evidence>
<keyword evidence="15" id="KW-0067">ATP-binding</keyword>
<dbReference type="Pfam" id="PF18998">
    <property type="entry name" value="Flg_new_2"/>
    <property type="match status" value="4"/>
</dbReference>
<dbReference type="HOGENOM" id="CLU_243114_0_0_6"/>
<evidence type="ECO:0000313" key="27">
    <source>
        <dbReference type="EMBL" id="BAP56049.1"/>
    </source>
</evidence>
<feature type="domain" description="Calx-beta" evidence="26">
    <location>
        <begin position="711"/>
        <end position="808"/>
    </location>
</feature>
<name>A0A090AG11_9GAMM</name>
<evidence type="ECO:0000256" key="24">
    <source>
        <dbReference type="PROSITE-ProRule" id="PRU00504"/>
    </source>
</evidence>
<evidence type="ECO:0000256" key="23">
    <source>
        <dbReference type="ARBA" id="ARBA00048679"/>
    </source>
</evidence>
<dbReference type="SUPFAM" id="SSF101898">
    <property type="entry name" value="NHL repeat"/>
    <property type="match status" value="1"/>
</dbReference>
<dbReference type="SMART" id="SM00237">
    <property type="entry name" value="Calx_beta"/>
    <property type="match status" value="1"/>
</dbReference>
<keyword evidence="16" id="KW-1133">Transmembrane helix</keyword>
<evidence type="ECO:0000256" key="20">
    <source>
        <dbReference type="ARBA" id="ARBA00023180"/>
    </source>
</evidence>
<keyword evidence="28" id="KW-1185">Reference proteome</keyword>
<evidence type="ECO:0000256" key="17">
    <source>
        <dbReference type="ARBA" id="ARBA00023069"/>
    </source>
</evidence>
<feature type="repeat" description="NHL" evidence="24">
    <location>
        <begin position="158"/>
        <end position="188"/>
    </location>
</feature>
<evidence type="ECO:0000256" key="9">
    <source>
        <dbReference type="ARBA" id="ARBA00022679"/>
    </source>
</evidence>
<dbReference type="SUPFAM" id="SSF52058">
    <property type="entry name" value="L domain-like"/>
    <property type="match status" value="1"/>
</dbReference>
<dbReference type="CDD" id="cd14953">
    <property type="entry name" value="NHL_like_1"/>
    <property type="match status" value="1"/>
</dbReference>
<dbReference type="SMART" id="SM00135">
    <property type="entry name" value="LY"/>
    <property type="match status" value="6"/>
</dbReference>
<evidence type="ECO:0000256" key="13">
    <source>
        <dbReference type="ARBA" id="ARBA00022741"/>
    </source>
</evidence>
<evidence type="ECO:0000256" key="16">
    <source>
        <dbReference type="ARBA" id="ARBA00022989"/>
    </source>
</evidence>
<evidence type="ECO:0000256" key="6">
    <source>
        <dbReference type="ARBA" id="ARBA00022490"/>
    </source>
</evidence>
<evidence type="ECO:0000256" key="7">
    <source>
        <dbReference type="ARBA" id="ARBA00022553"/>
    </source>
</evidence>
<evidence type="ECO:0000256" key="8">
    <source>
        <dbReference type="ARBA" id="ARBA00022614"/>
    </source>
</evidence>
<evidence type="ECO:0000256" key="18">
    <source>
        <dbReference type="ARBA" id="ARBA00023136"/>
    </source>
</evidence>
<evidence type="ECO:0000256" key="14">
    <source>
        <dbReference type="ARBA" id="ARBA00022837"/>
    </source>
</evidence>
<accession>A0A090AG11</accession>
<keyword evidence="20" id="KW-0325">Glycoprotein</keyword>
<dbReference type="Proteomes" id="UP000031623">
    <property type="component" value="Chromosome"/>
</dbReference>
<keyword evidence="10" id="KW-0812">Transmembrane</keyword>
<keyword evidence="18" id="KW-0472">Membrane</keyword>
<dbReference type="FunFam" id="3.80.10.10:FF:000416">
    <property type="entry name" value="Probable leucine-rich repeat receptor-like protein kinase At5g63930"/>
    <property type="match status" value="1"/>
</dbReference>
<evidence type="ECO:0000256" key="12">
    <source>
        <dbReference type="ARBA" id="ARBA00022737"/>
    </source>
</evidence>
<dbReference type="Pfam" id="PF23598">
    <property type="entry name" value="LRR_14"/>
    <property type="match status" value="1"/>
</dbReference>
<dbReference type="InterPro" id="IPR056822">
    <property type="entry name" value="TEN_NHL"/>
</dbReference>
<dbReference type="InterPro" id="IPR001611">
    <property type="entry name" value="Leu-rich_rpt"/>
</dbReference>
<dbReference type="EC" id="2.7.11.1" evidence="4"/>
<dbReference type="InterPro" id="IPR055414">
    <property type="entry name" value="LRR_R13L4/SHOC2-like"/>
</dbReference>
<feature type="repeat" description="NHL" evidence="24">
    <location>
        <begin position="213"/>
        <end position="243"/>
    </location>
</feature>
<dbReference type="FunFam" id="3.80.10.10:FF:000719">
    <property type="entry name" value="MDIS1-interacting receptor like kinase 2 isoform A"/>
    <property type="match status" value="1"/>
</dbReference>